<name>A0A1W1UC09_PEPAS</name>
<keyword evidence="4" id="KW-1185">Reference proteome</keyword>
<evidence type="ECO:0000313" key="4">
    <source>
        <dbReference type="Proteomes" id="UP000192368"/>
    </source>
</evidence>
<organism evidence="3 4">
    <name type="scientific">Peptoniphilus asaccharolyticus DSM 20463</name>
    <dbReference type="NCBI Taxonomy" id="573058"/>
    <lineage>
        <taxon>Bacteria</taxon>
        <taxon>Bacillati</taxon>
        <taxon>Bacillota</taxon>
        <taxon>Tissierellia</taxon>
        <taxon>Tissierellales</taxon>
        <taxon>Peptoniphilaceae</taxon>
        <taxon>Peptoniphilus</taxon>
    </lineage>
</organism>
<dbReference type="STRING" id="573058.SAMN00017477_0065"/>
<gene>
    <name evidence="3" type="ORF">SAMN00017477_0065</name>
</gene>
<evidence type="ECO:0000259" key="2">
    <source>
        <dbReference type="Pfam" id="PF07833"/>
    </source>
</evidence>
<dbReference type="Gene3D" id="3.30.457.10">
    <property type="entry name" value="Copper amine oxidase-like, N-terminal domain"/>
    <property type="match status" value="1"/>
</dbReference>
<dbReference type="InterPro" id="IPR012854">
    <property type="entry name" value="Cu_amine_oxidase-like_N"/>
</dbReference>
<protein>
    <submittedName>
        <fullName evidence="3">Copper amine oxidase N-terminal domain-containing protein</fullName>
    </submittedName>
</protein>
<feature type="coiled-coil region" evidence="1">
    <location>
        <begin position="2"/>
        <end position="75"/>
    </location>
</feature>
<dbReference type="SUPFAM" id="SSF55383">
    <property type="entry name" value="Copper amine oxidase, domain N"/>
    <property type="match status" value="1"/>
</dbReference>
<dbReference type="Gene3D" id="1.20.1270.90">
    <property type="entry name" value="AF1782-like"/>
    <property type="match status" value="1"/>
</dbReference>
<dbReference type="EMBL" id="FWWR01000008">
    <property type="protein sequence ID" value="SMB78583.1"/>
    <property type="molecule type" value="Genomic_DNA"/>
</dbReference>
<evidence type="ECO:0000313" key="3">
    <source>
        <dbReference type="EMBL" id="SMB78583.1"/>
    </source>
</evidence>
<evidence type="ECO:0000256" key="1">
    <source>
        <dbReference type="SAM" id="Coils"/>
    </source>
</evidence>
<dbReference type="AlphaFoldDB" id="A0A1W1UC09"/>
<keyword evidence="1" id="KW-0175">Coiled coil</keyword>
<dbReference type="Pfam" id="PF07833">
    <property type="entry name" value="Cu_amine_oxidN1"/>
    <property type="match status" value="1"/>
</dbReference>
<proteinExistence type="predicted"/>
<dbReference type="InterPro" id="IPR036582">
    <property type="entry name" value="Mao_N_sf"/>
</dbReference>
<accession>A0A1W1UC09</accession>
<sequence length="236" mass="27441">MKDRLKKLINDADRELRRNRDLSREQKRDLEDAIEDANKVLKNKNSDRRDLRDAIRDLEDALDKAKNKSSKSEDINKKIEDYIRKNPGQKVGEETLSKKGQYNFLKYIFKINSNLYYQATNKSMASYLMDTTPFIQDSRTMLPLRYVAYALGAEVRWDESTRTANFTKDGLTASIQIDGNTIKMSDGRTITMDTNAVIKDSRTFVSLTNVYKVFEKDQNKIEWDSAKREVTINIVK</sequence>
<dbReference type="Proteomes" id="UP000192368">
    <property type="component" value="Unassembled WGS sequence"/>
</dbReference>
<reference evidence="4" key="1">
    <citation type="submission" date="2017-04" db="EMBL/GenBank/DDBJ databases">
        <authorList>
            <person name="Varghese N."/>
            <person name="Submissions S."/>
        </authorList>
    </citation>
    <scope>NUCLEOTIDE SEQUENCE [LARGE SCALE GENOMIC DNA]</scope>
    <source>
        <strain evidence="4">DSM 20463</strain>
    </source>
</reference>
<feature type="domain" description="Copper amine oxidase-like N-terminal" evidence="2">
    <location>
        <begin position="127"/>
        <end position="232"/>
    </location>
</feature>